<name>A0A836C5K0_9CHLO</name>
<gene>
    <name evidence="2" type="ORF">HYH03_001695</name>
</gene>
<dbReference type="AlphaFoldDB" id="A0A836C5K0"/>
<evidence type="ECO:0000313" key="2">
    <source>
        <dbReference type="EMBL" id="KAG2500113.1"/>
    </source>
</evidence>
<dbReference type="EMBL" id="JAEHOE010000004">
    <property type="protein sequence ID" value="KAG2500113.1"/>
    <property type="molecule type" value="Genomic_DNA"/>
</dbReference>
<protein>
    <submittedName>
        <fullName evidence="2">Uncharacterized protein</fullName>
    </submittedName>
</protein>
<evidence type="ECO:0000256" key="1">
    <source>
        <dbReference type="SAM" id="MobiDB-lite"/>
    </source>
</evidence>
<feature type="region of interest" description="Disordered" evidence="1">
    <location>
        <begin position="137"/>
        <end position="171"/>
    </location>
</feature>
<feature type="compositionally biased region" description="Gly residues" evidence="1">
    <location>
        <begin position="358"/>
        <end position="391"/>
    </location>
</feature>
<proteinExistence type="predicted"/>
<organism evidence="2 3">
    <name type="scientific">Edaphochlamys debaryana</name>
    <dbReference type="NCBI Taxonomy" id="47281"/>
    <lineage>
        <taxon>Eukaryota</taxon>
        <taxon>Viridiplantae</taxon>
        <taxon>Chlorophyta</taxon>
        <taxon>core chlorophytes</taxon>
        <taxon>Chlorophyceae</taxon>
        <taxon>CS clade</taxon>
        <taxon>Chlamydomonadales</taxon>
        <taxon>Chlamydomonadales incertae sedis</taxon>
        <taxon>Edaphochlamys</taxon>
    </lineage>
</organism>
<feature type="compositionally biased region" description="Pro residues" evidence="1">
    <location>
        <begin position="144"/>
        <end position="170"/>
    </location>
</feature>
<feature type="region of interest" description="Disordered" evidence="1">
    <location>
        <begin position="351"/>
        <end position="399"/>
    </location>
</feature>
<dbReference type="Proteomes" id="UP000612055">
    <property type="component" value="Unassembled WGS sequence"/>
</dbReference>
<feature type="region of interest" description="Disordered" evidence="1">
    <location>
        <begin position="1"/>
        <end position="94"/>
    </location>
</feature>
<sequence length="399" mass="39217">MDPLAHLSTLPGSHGDLSGDQSVMRAMYNSFSDDSDDSGADGGEVPPLDANDFTDSRPSGNPNASAAVTPGAETGGPSAPPPVDTHAPAAAPPPVGARPLRLAGLEGLISSVAAAAAVAAVAAIWGSGSVPALQQAPSAAVNAPPQPQPQPQLPGLPAQEPPPQAPPPALSPAQQIFHALAKRLGLVPAPRPRPPRALLADVKALLLTAAAHDVTALPADAPLHASCPGPEAVPVHGHSACLALGGTAGSNANMGGYMSGTIPALGEEDGVAVASVGGERCGTCSKTWSKASCGAAGHVRHRVVHYLLVYRDRPDDDPSPALKQFQGGGGAVSRWWVRSAAVMLWHLRPADPAKRRGSGGGADASGAGGGGGAGGGSGGGGAGGGGEGAGSSGKIRRRK</sequence>
<accession>A0A836C5K0</accession>
<feature type="compositionally biased region" description="Polar residues" evidence="1">
    <location>
        <begin position="56"/>
        <end position="66"/>
    </location>
</feature>
<evidence type="ECO:0000313" key="3">
    <source>
        <dbReference type="Proteomes" id="UP000612055"/>
    </source>
</evidence>
<reference evidence="2" key="1">
    <citation type="journal article" date="2020" name="bioRxiv">
        <title>Comparative genomics of Chlamydomonas.</title>
        <authorList>
            <person name="Craig R.J."/>
            <person name="Hasan A.R."/>
            <person name="Ness R.W."/>
            <person name="Keightley P.D."/>
        </authorList>
    </citation>
    <scope>NUCLEOTIDE SEQUENCE</scope>
    <source>
        <strain evidence="2">CCAP 11/70</strain>
    </source>
</reference>
<keyword evidence="3" id="KW-1185">Reference proteome</keyword>
<comment type="caution">
    <text evidence="2">The sequence shown here is derived from an EMBL/GenBank/DDBJ whole genome shotgun (WGS) entry which is preliminary data.</text>
</comment>